<dbReference type="AlphaFoldDB" id="A0A7X0M472"/>
<protein>
    <submittedName>
        <fullName evidence="1">Uncharacterized protein</fullName>
    </submittedName>
</protein>
<sequence length="652" mass="70925">MTEAPTGAFIVVGMAEYDHHDDLEHVKRVVPDLCAALASCKLTQRLPALADGGTHLDVTTALRLPPGEQPPETLIIYWAGHGVHTPHGDYLLVRDSPRDVEDDSFAISARHLAGKVAAWRIRHAVVVIDACYSGSSAQEVADLLGKAFTQQTFPDGEPNISIIASCGPFDQVQDGYFAERFAAVVRDGGSSRDWAPGNDYVYPFQIVDEINAEAARLGHPRARHRAIGSPPRLIPNPKAMALPTDDVHTQARRQQRILDTGLRDHFRRAAGGIEVDSTGWFFAGRTQILSTLLTWLDTDHASGLRVITGKPGSGKSAVLGRIATLSHPAYRDLAEQEGALEGAAPGTIPREGLIDVALHARNKSLHDCWDLLASGLDIAPPPDGWRSSAELIDRVTALHRPVRIIIDALDEARRDAILAIATDLIRPLARHQDIRVLVGTRPNAPWMTTPTTPGRGPLTKLLDPEAQHTVILDTDPQTQQDIEQYVTRRLTRTPTSPYVTTPDATTTATAKAVAEASAGVFLFARIVTRALLSRETPLRLGTEEASKMLSGEVADVFAADLARFGDDEQKVRELLSPLAWAEGAGFPRHLIWPTVATALSPTGTTYTTADIDWLLDIAGYHVSESSEDGQAVYRLYHQAFADYFRALATQDS</sequence>
<dbReference type="InterPro" id="IPR027417">
    <property type="entry name" value="P-loop_NTPase"/>
</dbReference>
<evidence type="ECO:0000313" key="1">
    <source>
        <dbReference type="EMBL" id="MBB6471333.1"/>
    </source>
</evidence>
<dbReference type="Proteomes" id="UP000555564">
    <property type="component" value="Unassembled WGS sequence"/>
</dbReference>
<gene>
    <name evidence="1" type="ORF">BJ992_000764</name>
</gene>
<proteinExistence type="predicted"/>
<dbReference type="PANTHER" id="PTHR10039">
    <property type="entry name" value="AMELOGENIN"/>
    <property type="match status" value="1"/>
</dbReference>
<organism evidence="1 2">
    <name type="scientific">Sphaerisporangium rubeum</name>
    <dbReference type="NCBI Taxonomy" id="321317"/>
    <lineage>
        <taxon>Bacteria</taxon>
        <taxon>Bacillati</taxon>
        <taxon>Actinomycetota</taxon>
        <taxon>Actinomycetes</taxon>
        <taxon>Streptosporangiales</taxon>
        <taxon>Streptosporangiaceae</taxon>
        <taxon>Sphaerisporangium</taxon>
    </lineage>
</organism>
<reference evidence="1 2" key="1">
    <citation type="submission" date="2020-08" db="EMBL/GenBank/DDBJ databases">
        <title>Sequencing the genomes of 1000 actinobacteria strains.</title>
        <authorList>
            <person name="Klenk H.-P."/>
        </authorList>
    </citation>
    <scope>NUCLEOTIDE SEQUENCE [LARGE SCALE GENOMIC DNA]</scope>
    <source>
        <strain evidence="1 2">DSM 44936</strain>
    </source>
</reference>
<comment type="caution">
    <text evidence="1">The sequence shown here is derived from an EMBL/GenBank/DDBJ whole genome shotgun (WGS) entry which is preliminary data.</text>
</comment>
<dbReference type="Gene3D" id="3.40.50.1460">
    <property type="match status" value="1"/>
</dbReference>
<dbReference type="PANTHER" id="PTHR10039:SF14">
    <property type="entry name" value="NACHT DOMAIN-CONTAINING PROTEIN"/>
    <property type="match status" value="1"/>
</dbReference>
<accession>A0A7X0M472</accession>
<evidence type="ECO:0000313" key="2">
    <source>
        <dbReference type="Proteomes" id="UP000555564"/>
    </source>
</evidence>
<keyword evidence="2" id="KW-1185">Reference proteome</keyword>
<name>A0A7X0M472_9ACTN</name>
<dbReference type="EMBL" id="JACHIU010000001">
    <property type="protein sequence ID" value="MBB6471333.1"/>
    <property type="molecule type" value="Genomic_DNA"/>
</dbReference>
<dbReference type="SUPFAM" id="SSF52540">
    <property type="entry name" value="P-loop containing nucleoside triphosphate hydrolases"/>
    <property type="match status" value="1"/>
</dbReference>
<dbReference type="RefSeq" id="WP_184978560.1">
    <property type="nucleotide sequence ID" value="NZ_BAAALO010000028.1"/>
</dbReference>